<sequence length="258" mass="27697">MTLLAMQRDFSAWLKSGSEDAAERIGRRHAPGLRVYQNNYRAQLIACLEQSFPHTLAWIGGEAFHAAMVTHIDRFPPSSWTLDAYPRDFPATLAALNPDDPEIAELAWIELALGEAFVGPDAPAIGPDQVAAVDWDAAILRFTPTLDHRASITNAPALWSALDAGEMPPPVALLPEAGAILVWRHAQISRFRAIDAGELGALTLARAGMPFASLCAALVEQHGEEGGIALAGTLLGRWLGDGLLCDIVADEEPARQPV</sequence>
<dbReference type="InterPro" id="IPR018640">
    <property type="entry name" value="DUF2063"/>
</dbReference>
<dbReference type="EMBL" id="CZQE01000246">
    <property type="protein sequence ID" value="CUS45355.1"/>
    <property type="molecule type" value="Genomic_DNA"/>
</dbReference>
<organism evidence="2">
    <name type="scientific">hydrothermal vent metagenome</name>
    <dbReference type="NCBI Taxonomy" id="652676"/>
    <lineage>
        <taxon>unclassified sequences</taxon>
        <taxon>metagenomes</taxon>
        <taxon>ecological metagenomes</taxon>
    </lineage>
</organism>
<dbReference type="Pfam" id="PF09836">
    <property type="entry name" value="DUF2063"/>
    <property type="match status" value="1"/>
</dbReference>
<name>A0A160TJW4_9ZZZZ</name>
<gene>
    <name evidence="2" type="ORF">MGWOODY_Smn1903</name>
</gene>
<proteinExistence type="predicted"/>
<accession>A0A160TJW4</accession>
<protein>
    <submittedName>
        <fullName evidence="2">Conserved domain protein</fullName>
    </submittedName>
</protein>
<feature type="domain" description="Putative DNA-binding" evidence="1">
    <location>
        <begin position="6"/>
        <end position="91"/>
    </location>
</feature>
<evidence type="ECO:0000259" key="1">
    <source>
        <dbReference type="Pfam" id="PF09836"/>
    </source>
</evidence>
<evidence type="ECO:0000313" key="2">
    <source>
        <dbReference type="EMBL" id="CUS45355.1"/>
    </source>
</evidence>
<reference evidence="2" key="1">
    <citation type="submission" date="2015-10" db="EMBL/GenBank/DDBJ databases">
        <authorList>
            <person name="Gilbert D.G."/>
        </authorList>
    </citation>
    <scope>NUCLEOTIDE SEQUENCE</scope>
</reference>
<dbReference type="AlphaFoldDB" id="A0A160TJW4"/>